<dbReference type="EMBL" id="CP133614">
    <property type="protein sequence ID" value="WMV18495.1"/>
    <property type="molecule type" value="Genomic_DNA"/>
</dbReference>
<gene>
    <name evidence="3" type="ORF">MTR67_011880</name>
</gene>
<dbReference type="PANTHER" id="PTHR37761:SF2">
    <property type="entry name" value="OS09G0108400 PROTEIN"/>
    <property type="match status" value="1"/>
</dbReference>
<keyword evidence="2" id="KW-0812">Transmembrane</keyword>
<accession>A0AAF0QBY7</accession>
<evidence type="ECO:0000256" key="2">
    <source>
        <dbReference type="SAM" id="Phobius"/>
    </source>
</evidence>
<keyword evidence="4" id="KW-1185">Reference proteome</keyword>
<evidence type="ECO:0000313" key="4">
    <source>
        <dbReference type="Proteomes" id="UP001234989"/>
    </source>
</evidence>
<organism evidence="3 4">
    <name type="scientific">Solanum verrucosum</name>
    <dbReference type="NCBI Taxonomy" id="315347"/>
    <lineage>
        <taxon>Eukaryota</taxon>
        <taxon>Viridiplantae</taxon>
        <taxon>Streptophyta</taxon>
        <taxon>Embryophyta</taxon>
        <taxon>Tracheophyta</taxon>
        <taxon>Spermatophyta</taxon>
        <taxon>Magnoliopsida</taxon>
        <taxon>eudicotyledons</taxon>
        <taxon>Gunneridae</taxon>
        <taxon>Pentapetalae</taxon>
        <taxon>asterids</taxon>
        <taxon>lamiids</taxon>
        <taxon>Solanales</taxon>
        <taxon>Solanaceae</taxon>
        <taxon>Solanoideae</taxon>
        <taxon>Solaneae</taxon>
        <taxon>Solanum</taxon>
    </lineage>
</organism>
<evidence type="ECO:0000313" key="3">
    <source>
        <dbReference type="EMBL" id="WMV18495.1"/>
    </source>
</evidence>
<keyword evidence="2" id="KW-0472">Membrane</keyword>
<name>A0AAF0QBY7_SOLVR</name>
<feature type="coiled-coil region" evidence="1">
    <location>
        <begin position="210"/>
        <end position="237"/>
    </location>
</feature>
<feature type="coiled-coil region" evidence="1">
    <location>
        <begin position="262"/>
        <end position="291"/>
    </location>
</feature>
<evidence type="ECO:0000256" key="1">
    <source>
        <dbReference type="SAM" id="Coils"/>
    </source>
</evidence>
<sequence>EEEGEEEEEEEEVSAIVEKKAKREAEMAGLLAWAADVVGGSHSNDEDDNNPNSIPLIFTPQQQSYLLDLDRKATSLTRTIQDLRLRLPPPDISERLPHLHAHSLASNNALALQLNAHSATKEQAQLREITLQEENAEYEKAISDYENRIQEKSQEADLLRSKLQEMDLMEENIKSELQRAQAAAASESVKSNDYLIKNNGEDQEDEEFANSALLKKLEEKKKELTSLEGAVHDLEKKWAEVQDYALKQPSPAQREKILDKQLHSLIEQLAAKQAQAENLVHEVHLKEMELEKLNGLWRKLEASNADMNATRNRYPRSNIDRGRVSSDYIVDPRQKPGRLENLHKLMLLRSAFVVYILALHILVFIKISF</sequence>
<feature type="transmembrane region" description="Helical" evidence="2">
    <location>
        <begin position="346"/>
        <end position="365"/>
    </location>
</feature>
<proteinExistence type="predicted"/>
<dbReference type="Proteomes" id="UP001234989">
    <property type="component" value="Chromosome 3"/>
</dbReference>
<feature type="coiled-coil region" evidence="1">
    <location>
        <begin position="121"/>
        <end position="183"/>
    </location>
</feature>
<protein>
    <submittedName>
        <fullName evidence="3">Uncharacterized protein</fullName>
    </submittedName>
</protein>
<keyword evidence="2" id="KW-1133">Transmembrane helix</keyword>
<keyword evidence="1" id="KW-0175">Coiled coil</keyword>
<dbReference type="PANTHER" id="PTHR37761">
    <property type="entry name" value="OS09G0108400 PROTEIN"/>
    <property type="match status" value="1"/>
</dbReference>
<dbReference type="AlphaFoldDB" id="A0AAF0QBY7"/>
<feature type="non-terminal residue" evidence="3">
    <location>
        <position position="1"/>
    </location>
</feature>
<reference evidence="3" key="1">
    <citation type="submission" date="2023-08" db="EMBL/GenBank/DDBJ databases">
        <title>A de novo genome assembly of Solanum verrucosum Schlechtendal, a Mexican diploid species geographically isolated from the other diploid A-genome species in potato relatives.</title>
        <authorList>
            <person name="Hosaka K."/>
        </authorList>
    </citation>
    <scope>NUCLEOTIDE SEQUENCE</scope>
    <source>
        <tissue evidence="3">Young leaves</tissue>
    </source>
</reference>